<sequence>MINFISKGPEMGDSSVIYVKLITETLLMKKILKIILIELKPSISRLPRQTQCHHPNETI</sequence>
<organism evidence="1">
    <name type="scientific">uncultured nuHF1 cluster bacterium HF0130_31E21</name>
    <dbReference type="NCBI Taxonomy" id="710728"/>
    <lineage>
        <taxon>Bacteria</taxon>
        <taxon>environmental samples</taxon>
    </lineage>
</organism>
<evidence type="ECO:0000313" key="1">
    <source>
        <dbReference type="EMBL" id="ADI17754.1"/>
    </source>
</evidence>
<proteinExistence type="predicted"/>
<name>E0XTL3_9BACT</name>
<accession>E0XTL3</accession>
<dbReference type="AlphaFoldDB" id="E0XTL3"/>
<protein>
    <submittedName>
        <fullName evidence="1">Uncharacterized protein</fullName>
    </submittedName>
</protein>
<reference evidence="1" key="1">
    <citation type="journal article" date="2011" name="Environ. Microbiol.">
        <title>Time-series analyses of Monterey Bay coastal microbial picoplankton using a 'genome proxy' microarray.</title>
        <authorList>
            <person name="Rich V.I."/>
            <person name="Pham V.D."/>
            <person name="Eppley J."/>
            <person name="Shi Y."/>
            <person name="DeLong E.F."/>
        </authorList>
    </citation>
    <scope>NUCLEOTIDE SEQUENCE</scope>
</reference>
<dbReference type="EMBL" id="GU474873">
    <property type="protein sequence ID" value="ADI17754.1"/>
    <property type="molecule type" value="Genomic_DNA"/>
</dbReference>